<proteinExistence type="predicted"/>
<dbReference type="EMBL" id="JALNTZ010000003">
    <property type="protein sequence ID" value="KAJ3658338.1"/>
    <property type="molecule type" value="Genomic_DNA"/>
</dbReference>
<reference evidence="1" key="1">
    <citation type="journal article" date="2023" name="G3 (Bethesda)">
        <title>Whole genome assemblies of Zophobas morio and Tenebrio molitor.</title>
        <authorList>
            <person name="Kaur S."/>
            <person name="Stinson S.A."/>
            <person name="diCenzo G.C."/>
        </authorList>
    </citation>
    <scope>NUCLEOTIDE SEQUENCE</scope>
    <source>
        <strain evidence="1">QUZm001</strain>
    </source>
</reference>
<dbReference type="AlphaFoldDB" id="A0AA38IN78"/>
<gene>
    <name evidence="1" type="ORF">Zmor_010083</name>
</gene>
<sequence length="98" mass="11107">MTENSEIFLMFVTKASARSGSSPEKAWACRIFGRNLCTLAAENSGRYVRRRYLDGVYKLETRFWPSARAAVHKDAFFIAYTAEIPTDNMTLTPALSNF</sequence>
<organism evidence="1 2">
    <name type="scientific">Zophobas morio</name>
    <dbReference type="NCBI Taxonomy" id="2755281"/>
    <lineage>
        <taxon>Eukaryota</taxon>
        <taxon>Metazoa</taxon>
        <taxon>Ecdysozoa</taxon>
        <taxon>Arthropoda</taxon>
        <taxon>Hexapoda</taxon>
        <taxon>Insecta</taxon>
        <taxon>Pterygota</taxon>
        <taxon>Neoptera</taxon>
        <taxon>Endopterygota</taxon>
        <taxon>Coleoptera</taxon>
        <taxon>Polyphaga</taxon>
        <taxon>Cucujiformia</taxon>
        <taxon>Tenebrionidae</taxon>
        <taxon>Zophobas</taxon>
    </lineage>
</organism>
<keyword evidence="2" id="KW-1185">Reference proteome</keyword>
<dbReference type="Proteomes" id="UP001168821">
    <property type="component" value="Unassembled WGS sequence"/>
</dbReference>
<evidence type="ECO:0000313" key="1">
    <source>
        <dbReference type="EMBL" id="KAJ3658338.1"/>
    </source>
</evidence>
<evidence type="ECO:0000313" key="2">
    <source>
        <dbReference type="Proteomes" id="UP001168821"/>
    </source>
</evidence>
<comment type="caution">
    <text evidence="1">The sequence shown here is derived from an EMBL/GenBank/DDBJ whole genome shotgun (WGS) entry which is preliminary data.</text>
</comment>
<name>A0AA38IN78_9CUCU</name>
<protein>
    <submittedName>
        <fullName evidence="1">Uncharacterized protein</fullName>
    </submittedName>
</protein>
<accession>A0AA38IN78</accession>